<accession>X0SNH4</accession>
<gene>
    <name evidence="1" type="ORF">S01H1_04121</name>
</gene>
<proteinExistence type="predicted"/>
<protein>
    <submittedName>
        <fullName evidence="1">Uncharacterized protein</fullName>
    </submittedName>
</protein>
<name>X0SNH4_9ZZZZ</name>
<dbReference type="EMBL" id="BARS01002194">
    <property type="protein sequence ID" value="GAF82604.1"/>
    <property type="molecule type" value="Genomic_DNA"/>
</dbReference>
<organism evidence="1">
    <name type="scientific">marine sediment metagenome</name>
    <dbReference type="NCBI Taxonomy" id="412755"/>
    <lineage>
        <taxon>unclassified sequences</taxon>
        <taxon>metagenomes</taxon>
        <taxon>ecological metagenomes</taxon>
    </lineage>
</organism>
<dbReference type="AlphaFoldDB" id="X0SNH4"/>
<sequence length="462" mass="51910">MAKVPIPQSSGVHSLSPDRLPVTSPFRTAVFSLNRMGKTMLAYEFKRQADIGRREELGGATTIADDLANYLADVENSDQVDGIVEDFDDNYLGRAETMANTMTGTRGHQEAFLFRARSAIRGARQTLVGWQIQREHDQAIAQIALSDDREIKLAVQSNNHLSVLAAYAAIDDTHDGAEADLHESPQEAKLRKEFAKRALDVAIVEDMIIKEQWIRLENHLKDADLLPHLSRKQQNQYLATVRKGQQSVSFRRAELQLMEDPMSLSPDEIKEMAKNDIIDLQQRNSLFSKRATLAKGHIKKRNSFLLGERLWREGGGEPGNPDHQQGIDDYLAYYIEQLPEDATFDAMDSEFVDFALRTGLLPTVTQTAIQGTLNNIRAPASEQVRAAALLQSLIYGETHIEQFRGPGTADLNAFAHDINSMKELNYPDEEAVGLARDARTKRDSILPDDRPAYWNHAINKFF</sequence>
<feature type="non-terminal residue" evidence="1">
    <location>
        <position position="462"/>
    </location>
</feature>
<evidence type="ECO:0000313" key="1">
    <source>
        <dbReference type="EMBL" id="GAF82604.1"/>
    </source>
</evidence>
<reference evidence="1" key="1">
    <citation type="journal article" date="2014" name="Front. Microbiol.">
        <title>High frequency of phylogenetically diverse reductive dehalogenase-homologous genes in deep subseafloor sedimentary metagenomes.</title>
        <authorList>
            <person name="Kawai M."/>
            <person name="Futagami T."/>
            <person name="Toyoda A."/>
            <person name="Takaki Y."/>
            <person name="Nishi S."/>
            <person name="Hori S."/>
            <person name="Arai W."/>
            <person name="Tsubouchi T."/>
            <person name="Morono Y."/>
            <person name="Uchiyama I."/>
            <person name="Ito T."/>
            <person name="Fujiyama A."/>
            <person name="Inagaki F."/>
            <person name="Takami H."/>
        </authorList>
    </citation>
    <scope>NUCLEOTIDE SEQUENCE</scope>
    <source>
        <strain evidence="1">Expedition CK06-06</strain>
    </source>
</reference>
<comment type="caution">
    <text evidence="1">The sequence shown here is derived from an EMBL/GenBank/DDBJ whole genome shotgun (WGS) entry which is preliminary data.</text>
</comment>